<dbReference type="InterPro" id="IPR014729">
    <property type="entry name" value="Rossmann-like_a/b/a_fold"/>
</dbReference>
<dbReference type="Gene3D" id="1.25.40.80">
    <property type="match status" value="1"/>
</dbReference>
<protein>
    <submittedName>
        <fullName evidence="1">Cryptochrome/photolyase family protein</fullName>
    </submittedName>
</protein>
<evidence type="ECO:0000313" key="1">
    <source>
        <dbReference type="EMBL" id="OUL58812.1"/>
    </source>
</evidence>
<keyword evidence="2" id="KW-1185">Reference proteome</keyword>
<keyword evidence="1" id="KW-0456">Lyase</keyword>
<dbReference type="Gene3D" id="1.10.10.1710">
    <property type="entry name" value="Deoxyribodipyrimidine photolyase-related"/>
    <property type="match status" value="1"/>
</dbReference>
<dbReference type="AlphaFoldDB" id="A0A244CT59"/>
<proteinExistence type="predicted"/>
<dbReference type="PANTHER" id="PTHR38657">
    <property type="entry name" value="SLR1343 PROTEIN"/>
    <property type="match status" value="1"/>
</dbReference>
<dbReference type="InterPro" id="IPR036134">
    <property type="entry name" value="Crypto/Photolyase_FAD-like_sf"/>
</dbReference>
<dbReference type="Pfam" id="PF04244">
    <property type="entry name" value="DPRP"/>
    <property type="match status" value="1"/>
</dbReference>
<dbReference type="EMBL" id="MWPV01000001">
    <property type="protein sequence ID" value="OUL58812.1"/>
    <property type="molecule type" value="Genomic_DNA"/>
</dbReference>
<dbReference type="GO" id="GO:0016829">
    <property type="term" value="F:lyase activity"/>
    <property type="evidence" value="ECO:0007669"/>
    <property type="project" value="UniProtKB-KW"/>
</dbReference>
<dbReference type="InterPro" id="IPR007357">
    <property type="entry name" value="PhrB-like"/>
</dbReference>
<sequence length="517" mass="60361">MTPTYSTLRLILGDQLNAQHSWFKQDTKNVLYVIAELRQETDYAPHHIQKICGFFAAMEQFAHALSKAGFNVLHLTLDDTQHDADLPRLLTRLCQEYQCQQIEYQQPDEYRLAKQLRQHDFSPINTRCVDSEHFMLPFTDIAKYFKKDKHVTMEHFYRKMRKRFDILMDNDQPLGGQWNYDADNRAKLKKTDLAAIPAPLLFDTDVSAIAARLARHQVNTIGKLTAPFIWPVTRSQARQLLAYFCQYLLPNFGRFQDAMTANSQHSWSLYHSRLSFAMNCKMLHPQQVMQAAMDAYHHSNGLINLAQVEGFVRQILGWREYVRGVYWMNMPDYKTYNTLGAKRDLPSYFWHGQTKMNCLKHAIKQSLETAYAHHIQRLMVTGNFCLLTAINPDQVDDWYLGIYIDAIEWVELPNTRGMTQFADHGIVATKPYSASGNYINKMSDYCSGCHYQVKEKTSENACPLNSLYWHFMVEHRERLAKNPRIGMVYRNWDKQSSDLQQATLARAKWCLTHIEQL</sequence>
<dbReference type="Gene3D" id="1.10.579.10">
    <property type="entry name" value="DNA Cyclobutane Dipyrimidine Photolyase, subunit A, domain 3"/>
    <property type="match status" value="1"/>
</dbReference>
<name>A0A244CT59_PSEDV</name>
<evidence type="ECO:0000313" key="2">
    <source>
        <dbReference type="Proteomes" id="UP000194841"/>
    </source>
</evidence>
<accession>A0A244CT59</accession>
<organism evidence="1 2">
    <name type="scientific">Pseudoalteromonas ulvae</name>
    <dbReference type="NCBI Taxonomy" id="107327"/>
    <lineage>
        <taxon>Bacteria</taxon>
        <taxon>Pseudomonadati</taxon>
        <taxon>Pseudomonadota</taxon>
        <taxon>Gammaproteobacteria</taxon>
        <taxon>Alteromonadales</taxon>
        <taxon>Pseudoalteromonadaceae</taxon>
        <taxon>Pseudoalteromonas</taxon>
    </lineage>
</organism>
<dbReference type="OrthoDB" id="5288100at2"/>
<gene>
    <name evidence="1" type="ORF">B1199_00560</name>
</gene>
<dbReference type="SUPFAM" id="SSF48173">
    <property type="entry name" value="Cryptochrome/photolyase FAD-binding domain"/>
    <property type="match status" value="1"/>
</dbReference>
<comment type="caution">
    <text evidence="1">The sequence shown here is derived from an EMBL/GenBank/DDBJ whole genome shotgun (WGS) entry which is preliminary data.</text>
</comment>
<dbReference type="RefSeq" id="WP_086742191.1">
    <property type="nucleotide sequence ID" value="NZ_MWPV01000001.1"/>
</dbReference>
<dbReference type="Proteomes" id="UP000194841">
    <property type="component" value="Unassembled WGS sequence"/>
</dbReference>
<dbReference type="InterPro" id="IPR052551">
    <property type="entry name" value="UV-DNA_repair_photolyase"/>
</dbReference>
<reference evidence="1 2" key="1">
    <citation type="submission" date="2017-02" db="EMBL/GenBank/DDBJ databases">
        <title>Pseudoalteromonas ulvae TC14 Genome.</title>
        <authorList>
            <person name="Molmeret M."/>
        </authorList>
    </citation>
    <scope>NUCLEOTIDE SEQUENCE [LARGE SCALE GENOMIC DNA]</scope>
    <source>
        <strain evidence="1">TC14</strain>
    </source>
</reference>
<dbReference type="Gene3D" id="3.40.50.620">
    <property type="entry name" value="HUPs"/>
    <property type="match status" value="1"/>
</dbReference>
<dbReference type="PANTHER" id="PTHR38657:SF1">
    <property type="entry name" value="SLR1343 PROTEIN"/>
    <property type="match status" value="1"/>
</dbReference>